<accession>A0A1J5T2F0</accession>
<organism evidence="1">
    <name type="scientific">mine drainage metagenome</name>
    <dbReference type="NCBI Taxonomy" id="410659"/>
    <lineage>
        <taxon>unclassified sequences</taxon>
        <taxon>metagenomes</taxon>
        <taxon>ecological metagenomes</taxon>
    </lineage>
</organism>
<keyword evidence="1" id="KW-0548">Nucleotidyltransferase</keyword>
<gene>
    <name evidence="1" type="primary">dnaX_3</name>
    <name evidence="1" type="ORF">GALL_41520</name>
</gene>
<evidence type="ECO:0000313" key="1">
    <source>
        <dbReference type="EMBL" id="OIR15034.1"/>
    </source>
</evidence>
<dbReference type="Pfam" id="PF13177">
    <property type="entry name" value="DNA_pol3_delta2"/>
    <property type="match status" value="1"/>
</dbReference>
<dbReference type="PANTHER" id="PTHR11669:SF8">
    <property type="entry name" value="DNA POLYMERASE III SUBUNIT DELTA"/>
    <property type="match status" value="1"/>
</dbReference>
<dbReference type="PANTHER" id="PTHR11669">
    <property type="entry name" value="REPLICATION FACTOR C / DNA POLYMERASE III GAMMA-TAU SUBUNIT"/>
    <property type="match status" value="1"/>
</dbReference>
<comment type="caution">
    <text evidence="1">The sequence shown here is derived from an EMBL/GenBank/DDBJ whole genome shotgun (WGS) entry which is preliminary data.</text>
</comment>
<dbReference type="Gene3D" id="3.40.50.300">
    <property type="entry name" value="P-loop containing nucleotide triphosphate hydrolases"/>
    <property type="match status" value="1"/>
</dbReference>
<dbReference type="GO" id="GO:0003887">
    <property type="term" value="F:DNA-directed DNA polymerase activity"/>
    <property type="evidence" value="ECO:0007669"/>
    <property type="project" value="UniProtKB-EC"/>
</dbReference>
<dbReference type="SUPFAM" id="SSF52540">
    <property type="entry name" value="P-loop containing nucleoside triphosphate hydrolases"/>
    <property type="match status" value="1"/>
</dbReference>
<dbReference type="InterPro" id="IPR027417">
    <property type="entry name" value="P-loop_NTPase"/>
</dbReference>
<dbReference type="EMBL" id="MLJW01000010">
    <property type="protein sequence ID" value="OIR15034.1"/>
    <property type="molecule type" value="Genomic_DNA"/>
</dbReference>
<proteinExistence type="predicted"/>
<dbReference type="AlphaFoldDB" id="A0A1J5T2F0"/>
<dbReference type="InterPro" id="IPR050238">
    <property type="entry name" value="DNA_Rep/Repair_Clamp_Loader"/>
</dbReference>
<sequence length="317" mass="34120">MPAAAWPASLEGTPAIHVIERAIGNGRLSHSLLLQGEDPALLASIALAIADRLLNVTGSTAPFPAAQHPDCHALRPAGKMRIISADATRALIGKVQVSSTVSPHKVAIIHEADRMNTAAANVFLKTLEEPPRSTTLLLLTTRPHALLPTIRSRVQIFRFPAEATPFGDAAWQAWIADFDAWLGRLCDGSAGKKEAADLLFSVYGLIARFSQILEQAASAAWDKQKESKPADLSDEEQAALEAGLSVGIRTRFFADIERACRAFAAPRLSAGEDALRRPLAATVDALERSFGLLAVNLNENAALEDFLLATLRAWTRR</sequence>
<name>A0A1J5T2F0_9ZZZZ</name>
<protein>
    <submittedName>
        <fullName evidence="1">DNA polymerase III subunit tau</fullName>
        <ecNumber evidence="1">2.7.7.7</ecNumber>
    </submittedName>
</protein>
<dbReference type="EC" id="2.7.7.7" evidence="1"/>
<dbReference type="GO" id="GO:0006261">
    <property type="term" value="P:DNA-templated DNA replication"/>
    <property type="evidence" value="ECO:0007669"/>
    <property type="project" value="TreeGrafter"/>
</dbReference>
<keyword evidence="1" id="KW-0808">Transferase</keyword>
<reference evidence="1" key="1">
    <citation type="submission" date="2016-10" db="EMBL/GenBank/DDBJ databases">
        <title>Sequence of Gallionella enrichment culture.</title>
        <authorList>
            <person name="Poehlein A."/>
            <person name="Muehling M."/>
            <person name="Daniel R."/>
        </authorList>
    </citation>
    <scope>NUCLEOTIDE SEQUENCE</scope>
</reference>